<dbReference type="GO" id="GO:0005777">
    <property type="term" value="C:peroxisome"/>
    <property type="evidence" value="ECO:0007669"/>
    <property type="project" value="InterPro"/>
</dbReference>
<evidence type="ECO:0000259" key="1">
    <source>
        <dbReference type="Pfam" id="PF01756"/>
    </source>
</evidence>
<evidence type="ECO:0000313" key="3">
    <source>
        <dbReference type="Proteomes" id="UP000800038"/>
    </source>
</evidence>
<dbReference type="Pfam" id="PF01756">
    <property type="entry name" value="ACOX"/>
    <property type="match status" value="1"/>
</dbReference>
<sequence length="88" mass="9890">MFPPLLALNPQQTRILFMMTIVHTSSVYTLLDTILDLMSEPCPHAVKLVDTWSIPDWLLNNALGRYDGKIRGAVRFGASAQSTEWSEV</sequence>
<dbReference type="EMBL" id="ML976055">
    <property type="protein sequence ID" value="KAF1940951.1"/>
    <property type="molecule type" value="Genomic_DNA"/>
</dbReference>
<dbReference type="AlphaFoldDB" id="A0A6A5SJZ6"/>
<proteinExistence type="predicted"/>
<organism evidence="2 3">
    <name type="scientific">Clathrospora elynae</name>
    <dbReference type="NCBI Taxonomy" id="706981"/>
    <lineage>
        <taxon>Eukaryota</taxon>
        <taxon>Fungi</taxon>
        <taxon>Dikarya</taxon>
        <taxon>Ascomycota</taxon>
        <taxon>Pezizomycotina</taxon>
        <taxon>Dothideomycetes</taxon>
        <taxon>Pleosporomycetidae</taxon>
        <taxon>Pleosporales</taxon>
        <taxon>Diademaceae</taxon>
        <taxon>Clathrospora</taxon>
    </lineage>
</organism>
<dbReference type="GO" id="GO:0003997">
    <property type="term" value="F:acyl-CoA oxidase activity"/>
    <property type="evidence" value="ECO:0007669"/>
    <property type="project" value="InterPro"/>
</dbReference>
<gene>
    <name evidence="2" type="ORF">EJ02DRAFT_455613</name>
</gene>
<dbReference type="InterPro" id="IPR002655">
    <property type="entry name" value="Acyl-CoA_oxidase_C"/>
</dbReference>
<name>A0A6A5SJZ6_9PLEO</name>
<reference evidence="2" key="1">
    <citation type="journal article" date="2020" name="Stud. Mycol.">
        <title>101 Dothideomycetes genomes: a test case for predicting lifestyles and emergence of pathogens.</title>
        <authorList>
            <person name="Haridas S."/>
            <person name="Albert R."/>
            <person name="Binder M."/>
            <person name="Bloem J."/>
            <person name="Labutti K."/>
            <person name="Salamov A."/>
            <person name="Andreopoulos B."/>
            <person name="Baker S."/>
            <person name="Barry K."/>
            <person name="Bills G."/>
            <person name="Bluhm B."/>
            <person name="Cannon C."/>
            <person name="Castanera R."/>
            <person name="Culley D."/>
            <person name="Daum C."/>
            <person name="Ezra D."/>
            <person name="Gonzalez J."/>
            <person name="Henrissat B."/>
            <person name="Kuo A."/>
            <person name="Liang C."/>
            <person name="Lipzen A."/>
            <person name="Lutzoni F."/>
            <person name="Magnuson J."/>
            <person name="Mondo S."/>
            <person name="Nolan M."/>
            <person name="Ohm R."/>
            <person name="Pangilinan J."/>
            <person name="Park H.-J."/>
            <person name="Ramirez L."/>
            <person name="Alfaro M."/>
            <person name="Sun H."/>
            <person name="Tritt A."/>
            <person name="Yoshinaga Y."/>
            <person name="Zwiers L.-H."/>
            <person name="Turgeon B."/>
            <person name="Goodwin S."/>
            <person name="Spatafora J."/>
            <person name="Crous P."/>
            <person name="Grigoriev I."/>
        </authorList>
    </citation>
    <scope>NUCLEOTIDE SEQUENCE</scope>
    <source>
        <strain evidence="2">CBS 161.51</strain>
    </source>
</reference>
<dbReference type="Proteomes" id="UP000800038">
    <property type="component" value="Unassembled WGS sequence"/>
</dbReference>
<dbReference type="GO" id="GO:0006635">
    <property type="term" value="P:fatty acid beta-oxidation"/>
    <property type="evidence" value="ECO:0007669"/>
    <property type="project" value="InterPro"/>
</dbReference>
<keyword evidence="3" id="KW-1185">Reference proteome</keyword>
<dbReference type="SUPFAM" id="SSF47203">
    <property type="entry name" value="Acyl-CoA dehydrogenase C-terminal domain-like"/>
    <property type="match status" value="1"/>
</dbReference>
<protein>
    <recommendedName>
        <fullName evidence="1">Acyl-CoA oxidase C-terminal domain-containing protein</fullName>
    </recommendedName>
</protein>
<dbReference type="InterPro" id="IPR036250">
    <property type="entry name" value="AcylCo_DH-like_C"/>
</dbReference>
<feature type="domain" description="Acyl-CoA oxidase C-terminal" evidence="1">
    <location>
        <begin position="17"/>
        <end position="70"/>
    </location>
</feature>
<accession>A0A6A5SJZ6</accession>
<evidence type="ECO:0000313" key="2">
    <source>
        <dbReference type="EMBL" id="KAF1940951.1"/>
    </source>
</evidence>
<dbReference type="OrthoDB" id="538336at2759"/>